<keyword evidence="2" id="KW-1185">Reference proteome</keyword>
<evidence type="ECO:0000313" key="2">
    <source>
        <dbReference type="Proteomes" id="UP001338125"/>
    </source>
</evidence>
<proteinExistence type="predicted"/>
<sequence>MVFGERIVHALVKYERTYHFAPNLDMRPFPDGPLELGTVVEDIREFAPLNHGDDRVPIPEGQSYSDNKHGITYNASEVDRLETTYFYPNSRYLAKCVELGEVKSYLEETNYTSPLYLVTGLKIVHGATIVNTHEHQTQGGAGIGARIPLQNPALIDMGVGVDATANVMRQGRVAAECTEPANFIVGIQVQKMYYKQKNLFNKEKVLKKKRFVSRRMLLASEIPMKRDDEEGFVVSQLEDDDMQGMQCVDVDGEVWILPSDMD</sequence>
<evidence type="ECO:0000313" key="1">
    <source>
        <dbReference type="EMBL" id="KAK5988870.1"/>
    </source>
</evidence>
<organism evidence="1 2">
    <name type="scientific">Cladobotryum mycophilum</name>
    <dbReference type="NCBI Taxonomy" id="491253"/>
    <lineage>
        <taxon>Eukaryota</taxon>
        <taxon>Fungi</taxon>
        <taxon>Dikarya</taxon>
        <taxon>Ascomycota</taxon>
        <taxon>Pezizomycotina</taxon>
        <taxon>Sordariomycetes</taxon>
        <taxon>Hypocreomycetidae</taxon>
        <taxon>Hypocreales</taxon>
        <taxon>Hypocreaceae</taxon>
        <taxon>Cladobotryum</taxon>
    </lineage>
</organism>
<name>A0ABR0S9N3_9HYPO</name>
<gene>
    <name evidence="1" type="ORF">PT974_10367</name>
</gene>
<dbReference type="Proteomes" id="UP001338125">
    <property type="component" value="Unassembled WGS sequence"/>
</dbReference>
<protein>
    <submittedName>
        <fullName evidence="1">Uncharacterized protein</fullName>
    </submittedName>
</protein>
<comment type="caution">
    <text evidence="1">The sequence shown here is derived from an EMBL/GenBank/DDBJ whole genome shotgun (WGS) entry which is preliminary data.</text>
</comment>
<accession>A0ABR0S9N3</accession>
<dbReference type="EMBL" id="JAVFKD010000015">
    <property type="protein sequence ID" value="KAK5988870.1"/>
    <property type="molecule type" value="Genomic_DNA"/>
</dbReference>
<reference evidence="1 2" key="1">
    <citation type="submission" date="2024-01" db="EMBL/GenBank/DDBJ databases">
        <title>Complete genome of Cladobotryum mycophilum ATHUM6906.</title>
        <authorList>
            <person name="Christinaki A.C."/>
            <person name="Myridakis A.I."/>
            <person name="Kouvelis V.N."/>
        </authorList>
    </citation>
    <scope>NUCLEOTIDE SEQUENCE [LARGE SCALE GENOMIC DNA]</scope>
    <source>
        <strain evidence="1 2">ATHUM6906</strain>
    </source>
</reference>